<dbReference type="AntiFam" id="ANF00277">
    <property type="entry name" value="Spurious ORF (formerly Pfam entry PF11665)"/>
</dbReference>
<comment type="caution">
    <text evidence="1">The sequence shown here is derived from an EMBL/GenBank/DDBJ whole genome shotgun (WGS) entry which is preliminary data.</text>
</comment>
<sequence length="39" mass="4250">MERHNKQFKSDSARVAFLLCGGFCVEVPCSSIGIACFTP</sequence>
<proteinExistence type="predicted"/>
<name>A0A7Y0S668_VIBPH</name>
<evidence type="ECO:0000313" key="1">
    <source>
        <dbReference type="EMBL" id="NMU27097.1"/>
    </source>
</evidence>
<protein>
    <submittedName>
        <fullName evidence="1">DUF3265 domain-containing protein</fullName>
    </submittedName>
</protein>
<dbReference type="AlphaFoldDB" id="A0A7Y0S668"/>
<accession>A0A7Y0S668</accession>
<reference evidence="1 2" key="1">
    <citation type="submission" date="2020-04" db="EMBL/GenBank/DDBJ databases">
        <title>Whole-genome sequencing of Vibrio spp. from China reveals different genetic environments of blaCTX-M-14 among diverse lineages.</title>
        <authorList>
            <person name="Zheng Z."/>
            <person name="Ye L."/>
            <person name="Chen S."/>
        </authorList>
    </citation>
    <scope>NUCLEOTIDE SEQUENCE [LARGE SCALE GENOMIC DNA]</scope>
    <source>
        <strain evidence="1 2">Vb0574</strain>
    </source>
</reference>
<dbReference type="EMBL" id="JABCLD010001783">
    <property type="protein sequence ID" value="NMU27097.1"/>
    <property type="molecule type" value="Genomic_DNA"/>
</dbReference>
<gene>
    <name evidence="1" type="ORF">HKB21_15900</name>
</gene>
<dbReference type="Proteomes" id="UP000555836">
    <property type="component" value="Unassembled WGS sequence"/>
</dbReference>
<evidence type="ECO:0000313" key="2">
    <source>
        <dbReference type="Proteomes" id="UP000555836"/>
    </source>
</evidence>
<organism evidence="1 2">
    <name type="scientific">Vibrio parahaemolyticus</name>
    <dbReference type="NCBI Taxonomy" id="670"/>
    <lineage>
        <taxon>Bacteria</taxon>
        <taxon>Pseudomonadati</taxon>
        <taxon>Pseudomonadota</taxon>
        <taxon>Gammaproteobacteria</taxon>
        <taxon>Vibrionales</taxon>
        <taxon>Vibrionaceae</taxon>
        <taxon>Vibrio</taxon>
    </lineage>
</organism>